<gene>
    <name evidence="2" type="ORF">Lfee_0624</name>
    <name evidence="3" type="ORF">NCTC12022_03101</name>
</gene>
<dbReference type="Proteomes" id="UP000251942">
    <property type="component" value="Unassembled WGS sequence"/>
</dbReference>
<dbReference type="STRING" id="453.Lfee_0624"/>
<accession>A0A0W0U523</accession>
<evidence type="ECO:0000313" key="5">
    <source>
        <dbReference type="Proteomes" id="UP000251942"/>
    </source>
</evidence>
<dbReference type="Gene3D" id="1.10.10.10">
    <property type="entry name" value="Winged helix-like DNA-binding domain superfamily/Winged helix DNA-binding domain"/>
    <property type="match status" value="1"/>
</dbReference>
<keyword evidence="4" id="KW-1185">Reference proteome</keyword>
<evidence type="ECO:0000259" key="1">
    <source>
        <dbReference type="Pfam" id="PF09012"/>
    </source>
</evidence>
<dbReference type="RefSeq" id="WP_058443839.1">
    <property type="nucleotide sequence ID" value="NZ_CAAAHT010000024.1"/>
</dbReference>
<evidence type="ECO:0000313" key="4">
    <source>
        <dbReference type="Proteomes" id="UP000054698"/>
    </source>
</evidence>
<sequence length="72" mass="8455">MLLQIREYIRRMRVASNQQIAREFGLDIQALQPMLELWLRKGAIACCQEKSACQSSCFKCKIQPPIYYQCLE</sequence>
<dbReference type="Proteomes" id="UP000054698">
    <property type="component" value="Unassembled WGS sequence"/>
</dbReference>
<dbReference type="EMBL" id="LNYB01000018">
    <property type="protein sequence ID" value="KTD03008.1"/>
    <property type="molecule type" value="Genomic_DNA"/>
</dbReference>
<name>A0A0W0U523_9GAMM</name>
<proteinExistence type="predicted"/>
<dbReference type="OrthoDB" id="467062at2"/>
<dbReference type="InterPro" id="IPR015102">
    <property type="entry name" value="Tscrpt_reg_HTH_FeoC"/>
</dbReference>
<organism evidence="2 4">
    <name type="scientific">Legionella feeleii</name>
    <dbReference type="NCBI Taxonomy" id="453"/>
    <lineage>
        <taxon>Bacteria</taxon>
        <taxon>Pseudomonadati</taxon>
        <taxon>Pseudomonadota</taxon>
        <taxon>Gammaproteobacteria</taxon>
        <taxon>Legionellales</taxon>
        <taxon>Legionellaceae</taxon>
        <taxon>Legionella</taxon>
    </lineage>
</organism>
<evidence type="ECO:0000313" key="3">
    <source>
        <dbReference type="EMBL" id="SPX62343.1"/>
    </source>
</evidence>
<reference evidence="3 5" key="2">
    <citation type="submission" date="2018-06" db="EMBL/GenBank/DDBJ databases">
        <authorList>
            <consortium name="Pathogen Informatics"/>
            <person name="Doyle S."/>
        </authorList>
    </citation>
    <scope>NUCLEOTIDE SEQUENCE [LARGE SCALE GENOMIC DNA]</scope>
    <source>
        <strain evidence="3 5">NCTC12022</strain>
    </source>
</reference>
<dbReference type="AlphaFoldDB" id="A0A0W0U523"/>
<dbReference type="SUPFAM" id="SSF46785">
    <property type="entry name" value="Winged helix' DNA-binding domain"/>
    <property type="match status" value="1"/>
</dbReference>
<dbReference type="PATRIC" id="fig|453.4.peg.674"/>
<feature type="domain" description="Transcriptional regulator HTH-type FeoC" evidence="1">
    <location>
        <begin position="1"/>
        <end position="68"/>
    </location>
</feature>
<evidence type="ECO:0000313" key="2">
    <source>
        <dbReference type="EMBL" id="KTD03008.1"/>
    </source>
</evidence>
<protein>
    <submittedName>
        <fullName evidence="2">FeoC like transcriptional regulator</fullName>
    </submittedName>
</protein>
<reference evidence="2 4" key="1">
    <citation type="submission" date="2015-11" db="EMBL/GenBank/DDBJ databases">
        <title>Genomic analysis of 38 Legionella species identifies large and diverse effector repertoires.</title>
        <authorList>
            <person name="Burstein D."/>
            <person name="Amaro F."/>
            <person name="Zusman T."/>
            <person name="Lifshitz Z."/>
            <person name="Cohen O."/>
            <person name="Gilbert J.A."/>
            <person name="Pupko T."/>
            <person name="Shuman H.A."/>
            <person name="Segal G."/>
        </authorList>
    </citation>
    <scope>NUCLEOTIDE SEQUENCE [LARGE SCALE GENOMIC DNA]</scope>
    <source>
        <strain evidence="2 4">WO-44C</strain>
    </source>
</reference>
<dbReference type="InterPro" id="IPR036388">
    <property type="entry name" value="WH-like_DNA-bd_sf"/>
</dbReference>
<dbReference type="EMBL" id="UASS01000038">
    <property type="protein sequence ID" value="SPX62343.1"/>
    <property type="molecule type" value="Genomic_DNA"/>
</dbReference>
<dbReference type="Pfam" id="PF09012">
    <property type="entry name" value="FeoC"/>
    <property type="match status" value="1"/>
</dbReference>
<dbReference type="InterPro" id="IPR036390">
    <property type="entry name" value="WH_DNA-bd_sf"/>
</dbReference>